<keyword evidence="3" id="KW-0863">Zinc-finger</keyword>
<dbReference type="SUPFAM" id="SSF57667">
    <property type="entry name" value="beta-beta-alpha zinc fingers"/>
    <property type="match status" value="1"/>
</dbReference>
<dbReference type="OrthoDB" id="1925236at2759"/>
<dbReference type="Pfam" id="PF12756">
    <property type="entry name" value="zf-C2H2_2"/>
    <property type="match status" value="1"/>
</dbReference>
<comment type="caution">
    <text evidence="8">The sequence shown here is derived from an EMBL/GenBank/DDBJ whole genome shotgun (WGS) entry which is preliminary data.</text>
</comment>
<keyword evidence="5" id="KW-0539">Nucleus</keyword>
<evidence type="ECO:0000256" key="4">
    <source>
        <dbReference type="ARBA" id="ARBA00022833"/>
    </source>
</evidence>
<sequence length="187" mass="22425">MNEEDNIQDLDTSPKSFESQQPLQTIHNNSKNTSSSSSATDDDKRWWEKLSDQEKQEIKLSGKKHLKSIQKQVCDQLKCEYCHWVKFTSLRMYRLHMLSKPHLKREQRSKISDTWSCKICNLFLPNESEWTKHSIGKKHKMKMKEYSEKHYPLVRPYFESDLKNLKQNEFKEEREEDGDDLYSSFIN</sequence>
<evidence type="ECO:0000256" key="1">
    <source>
        <dbReference type="ARBA" id="ARBA00004123"/>
    </source>
</evidence>
<dbReference type="SMART" id="SM00451">
    <property type="entry name" value="ZnF_U1"/>
    <property type="match status" value="2"/>
</dbReference>
<evidence type="ECO:0000313" key="8">
    <source>
        <dbReference type="EMBL" id="KAF2070771.1"/>
    </source>
</evidence>
<dbReference type="GO" id="GO:0005634">
    <property type="term" value="C:nucleus"/>
    <property type="evidence" value="ECO:0007669"/>
    <property type="project" value="UniProtKB-SubCell"/>
</dbReference>
<dbReference type="InterPro" id="IPR036236">
    <property type="entry name" value="Znf_C2H2_sf"/>
</dbReference>
<feature type="domain" description="Matrin-type" evidence="7">
    <location>
        <begin position="115"/>
        <end position="145"/>
    </location>
</feature>
<evidence type="ECO:0000259" key="7">
    <source>
        <dbReference type="PROSITE" id="PS50171"/>
    </source>
</evidence>
<organism evidence="8 9">
    <name type="scientific">Polysphondylium violaceum</name>
    <dbReference type="NCBI Taxonomy" id="133409"/>
    <lineage>
        <taxon>Eukaryota</taxon>
        <taxon>Amoebozoa</taxon>
        <taxon>Evosea</taxon>
        <taxon>Eumycetozoa</taxon>
        <taxon>Dictyostelia</taxon>
        <taxon>Dictyosteliales</taxon>
        <taxon>Dictyosteliaceae</taxon>
        <taxon>Polysphondylium</taxon>
    </lineage>
</organism>
<evidence type="ECO:0000313" key="9">
    <source>
        <dbReference type="Proteomes" id="UP000695562"/>
    </source>
</evidence>
<dbReference type="GO" id="GO:0003676">
    <property type="term" value="F:nucleic acid binding"/>
    <property type="evidence" value="ECO:0007669"/>
    <property type="project" value="InterPro"/>
</dbReference>
<dbReference type="InterPro" id="IPR041661">
    <property type="entry name" value="ZN622/Rei1/Reh1_Znf-C2H2"/>
</dbReference>
<dbReference type="Gene3D" id="3.30.160.60">
    <property type="entry name" value="Classic Zinc Finger"/>
    <property type="match status" value="1"/>
</dbReference>
<dbReference type="GO" id="GO:0008270">
    <property type="term" value="F:zinc ion binding"/>
    <property type="evidence" value="ECO:0007669"/>
    <property type="project" value="UniProtKB-KW"/>
</dbReference>
<dbReference type="Proteomes" id="UP000695562">
    <property type="component" value="Unassembled WGS sequence"/>
</dbReference>
<evidence type="ECO:0000256" key="3">
    <source>
        <dbReference type="ARBA" id="ARBA00022771"/>
    </source>
</evidence>
<proteinExistence type="predicted"/>
<feature type="compositionally biased region" description="Polar residues" evidence="6">
    <location>
        <begin position="9"/>
        <end position="27"/>
    </location>
</feature>
<reference evidence="8" key="1">
    <citation type="submission" date="2020-01" db="EMBL/GenBank/DDBJ databases">
        <title>Development of genomics and gene disruption for Polysphondylium violaceum indicates a role for the polyketide synthase stlB in stalk morphogenesis.</title>
        <authorList>
            <person name="Narita B."/>
            <person name="Kawabe Y."/>
            <person name="Kin K."/>
            <person name="Saito T."/>
            <person name="Gibbs R."/>
            <person name="Kuspa A."/>
            <person name="Muzny D."/>
            <person name="Queller D."/>
            <person name="Richards S."/>
            <person name="Strassman J."/>
            <person name="Sucgang R."/>
            <person name="Worley K."/>
            <person name="Schaap P."/>
        </authorList>
    </citation>
    <scope>NUCLEOTIDE SEQUENCE</scope>
    <source>
        <strain evidence="8">QSvi11</strain>
    </source>
</reference>
<keyword evidence="9" id="KW-1185">Reference proteome</keyword>
<evidence type="ECO:0000256" key="2">
    <source>
        <dbReference type="ARBA" id="ARBA00022723"/>
    </source>
</evidence>
<feature type="compositionally biased region" description="Low complexity" evidence="6">
    <location>
        <begin position="28"/>
        <end position="39"/>
    </location>
</feature>
<name>A0A8J4UQJ5_9MYCE</name>
<accession>A0A8J4UQJ5</accession>
<dbReference type="PROSITE" id="PS50171">
    <property type="entry name" value="ZF_MATRIN"/>
    <property type="match status" value="1"/>
</dbReference>
<dbReference type="AlphaFoldDB" id="A0A8J4UQJ5"/>
<feature type="region of interest" description="Disordered" evidence="6">
    <location>
        <begin position="1"/>
        <end position="44"/>
    </location>
</feature>
<protein>
    <recommendedName>
        <fullName evidence="7">Matrin-type domain-containing protein</fullName>
    </recommendedName>
</protein>
<comment type="subcellular location">
    <subcellularLocation>
        <location evidence="1">Nucleus</location>
    </subcellularLocation>
</comment>
<keyword evidence="2" id="KW-0479">Metal-binding</keyword>
<evidence type="ECO:0000256" key="5">
    <source>
        <dbReference type="ARBA" id="ARBA00023242"/>
    </source>
</evidence>
<keyword evidence="4" id="KW-0862">Zinc</keyword>
<dbReference type="EMBL" id="AJWJ01000447">
    <property type="protein sequence ID" value="KAF2070771.1"/>
    <property type="molecule type" value="Genomic_DNA"/>
</dbReference>
<dbReference type="InterPro" id="IPR000690">
    <property type="entry name" value="Matrin/U1-C_Znf_C2H2"/>
</dbReference>
<gene>
    <name evidence="8" type="ORF">CYY_007903</name>
</gene>
<evidence type="ECO:0000256" key="6">
    <source>
        <dbReference type="SAM" id="MobiDB-lite"/>
    </source>
</evidence>
<dbReference type="InterPro" id="IPR003604">
    <property type="entry name" value="Matrin/U1-like-C_Znf_C2H2"/>
</dbReference>